<dbReference type="KEGG" id="wvi:Weevi_1636"/>
<gene>
    <name evidence="1" type="ordered locus">Weevi_1636</name>
</gene>
<accession>F0NZI7</accession>
<dbReference type="EMBL" id="CP002455">
    <property type="protein sequence ID" value="ADX68334.1"/>
    <property type="molecule type" value="Genomic_DNA"/>
</dbReference>
<protein>
    <submittedName>
        <fullName evidence="1">Uncharacterized protein</fullName>
    </submittedName>
</protein>
<keyword evidence="2" id="KW-1185">Reference proteome</keyword>
<evidence type="ECO:0000313" key="1">
    <source>
        <dbReference type="EMBL" id="ADX68334.1"/>
    </source>
</evidence>
<name>F0NZI7_WEEVC</name>
<dbReference type="RefSeq" id="WP_013598723.1">
    <property type="nucleotide sequence ID" value="NC_015144.1"/>
</dbReference>
<reference evidence="2" key="2">
    <citation type="journal article" date="2011" name="Stand. Genomic Sci.">
        <title>Complete genome sequence of Weeksella virosa type strain (9751T).</title>
        <authorList>
            <person name="Lang E."/>
            <person name="Teshima H."/>
            <person name="Lucas S."/>
            <person name="Lapidus A."/>
            <person name="Hammon N."/>
            <person name="Deshpande S."/>
            <person name="Nolan M."/>
            <person name="Cheng J."/>
            <person name="Pitluck S."/>
            <person name="Liolios K."/>
            <person name="Pagani I."/>
            <person name="Mikhailova N."/>
            <person name="Ivanova N."/>
            <person name="Mavromatis K."/>
            <person name="Pati A."/>
            <person name="Tapia R."/>
            <person name="Han C."/>
            <person name="Goodwin L."/>
            <person name="Chen A."/>
            <person name="Palaniappan K."/>
            <person name="Land M."/>
            <person name="Hauser L."/>
            <person name="Chang Y."/>
            <person name="Jeffries C."/>
            <person name="Brambilla E."/>
            <person name="Kopitz M."/>
            <person name="Rohde M."/>
            <person name="Goker M."/>
            <person name="Tindall B."/>
            <person name="Detter J."/>
            <person name="Woyke T."/>
            <person name="Bristow J."/>
            <person name="Eisen J."/>
            <person name="Markowitz V."/>
            <person name="Hugenholtz P."/>
            <person name="Klenk H."/>
            <person name="Kyrpides N."/>
        </authorList>
    </citation>
    <scope>NUCLEOTIDE SEQUENCE [LARGE SCALE GENOMIC DNA]</scope>
    <source>
        <strain evidence="2">ATCC 43766 / DSM 16922 / JCM 21250 / NBRC 16016 / NCTC 11634 / CL345/78</strain>
    </source>
</reference>
<dbReference type="OrthoDB" id="1440449at2"/>
<reference evidence="1 2" key="1">
    <citation type="journal article" date="2011" name="Stand. Genomic Sci.">
        <title>Complete genome sequence of Weeksella virosa type strain (9751).</title>
        <authorList>
            <person name="Lang E."/>
            <person name="Teshima H."/>
            <person name="Lucas S."/>
            <person name="Lapidus A."/>
            <person name="Hammon N."/>
            <person name="Deshpande S."/>
            <person name="Nolan M."/>
            <person name="Cheng J.F."/>
            <person name="Pitluck S."/>
            <person name="Liolios K."/>
            <person name="Pagani I."/>
            <person name="Mikhailova N."/>
            <person name="Ivanova N."/>
            <person name="Mavromatis K."/>
            <person name="Pati A."/>
            <person name="Tapia R."/>
            <person name="Han C."/>
            <person name="Goodwin L."/>
            <person name="Chen A."/>
            <person name="Palaniappan K."/>
            <person name="Land M."/>
            <person name="Hauser L."/>
            <person name="Chang Y.J."/>
            <person name="Jeffries C.D."/>
            <person name="Brambilla E.M."/>
            <person name="Kopitz M."/>
            <person name="Rohde M."/>
            <person name="Goker M."/>
            <person name="Tindall B.J."/>
            <person name="Detter J.C."/>
            <person name="Woyke T."/>
            <person name="Bristow J."/>
            <person name="Eisen J.A."/>
            <person name="Markowitz V."/>
            <person name="Hugenholtz P."/>
            <person name="Klenk H.P."/>
            <person name="Kyrpides N.C."/>
        </authorList>
    </citation>
    <scope>NUCLEOTIDE SEQUENCE [LARGE SCALE GENOMIC DNA]</scope>
    <source>
        <strain evidence="2">ATCC 43766 / DSM 16922 / JCM 21250 / NBRC 16016 / NCTC 11634 / CL345/78</strain>
    </source>
</reference>
<sequence>MKVFFQNIADELEIPLESPLPCSFGQAIDIFHSMPDYDGSHIGFLTDKGTYLQVTKYDRFLFLIDIMDFENHQSHETLMHYQQVFQLIKDLFEGFDPYALPNLELRKW</sequence>
<dbReference type="Proteomes" id="UP000008641">
    <property type="component" value="Chromosome"/>
</dbReference>
<dbReference type="eggNOG" id="ENOG5034BSH">
    <property type="taxonomic scope" value="Bacteria"/>
</dbReference>
<proteinExistence type="predicted"/>
<dbReference type="AlphaFoldDB" id="F0NZI7"/>
<evidence type="ECO:0000313" key="2">
    <source>
        <dbReference type="Proteomes" id="UP000008641"/>
    </source>
</evidence>
<organism evidence="1 2">
    <name type="scientific">Weeksella virosa (strain ATCC 43766 / DSM 16922 / JCM 21250 / CCUG 30538 / CDC 9751 / IAM 14551 / NBRC 16016 / NCTC 11634 / CL345/78)</name>
    <dbReference type="NCBI Taxonomy" id="865938"/>
    <lineage>
        <taxon>Bacteria</taxon>
        <taxon>Pseudomonadati</taxon>
        <taxon>Bacteroidota</taxon>
        <taxon>Flavobacteriia</taxon>
        <taxon>Flavobacteriales</taxon>
        <taxon>Weeksellaceae</taxon>
        <taxon>Weeksella</taxon>
    </lineage>
</organism>
<dbReference type="HOGENOM" id="CLU_2195861_0_0_10"/>